<dbReference type="Proteomes" id="UP001056120">
    <property type="component" value="Linkage Group LG11"/>
</dbReference>
<sequence>MSEADLHRSDKKKKKSKSNDTNATNEKPDAAAAAGDYLIKPQSFTPAIDTSEWPILLKNYGRLNVRTGHYTPLPSGYSPLKRPLAEYIRYGVINLDKPANPSSHEVVAWIKRILRVEKTGHSGTLDPKVTGNLIVCIDRATRLVKSQQGAGKEYVCVARLHSAVPDVAKVARALETLTGAVFQRPPLISAVKRQLRIRTIYESKLLEYDADKHLVVFWISCEAGTYVRTMCVHLGLILGVGGHMQELRRVRSGIMGEKDNMITMHDVMDAQWMYDNYRDESYLRRVIMPLEVLLTSYKRLVVKDSAVNAICYGAKLMIPGLLRFENNIENGEEVVLMTTKGEAIAIGVAEMTTAVMATCDHGVVAKIKRVVMDRDTYPRKWGLGPTASMKKKLITEGKLSKHGKPNEKTPAEWLRNVVLPTGGDSMVASLAAAPAPAPEQTVEEAAETVKVDSEKKKKKKKKDKEDEDGDAGRKRKLEDSEVTETPVSKKKKVEAEDEKVEGETTEKKEKKKKKKKDGDVDVSAENGDGDKSEKKKKNKDAENGDTHQEASKSEKKKEKKKKKKDAEEE</sequence>
<evidence type="ECO:0000313" key="1">
    <source>
        <dbReference type="EMBL" id="KAI3799126.1"/>
    </source>
</evidence>
<proteinExistence type="predicted"/>
<accession>A0ACB9HV03</accession>
<organism evidence="1 2">
    <name type="scientific">Smallanthus sonchifolius</name>
    <dbReference type="NCBI Taxonomy" id="185202"/>
    <lineage>
        <taxon>Eukaryota</taxon>
        <taxon>Viridiplantae</taxon>
        <taxon>Streptophyta</taxon>
        <taxon>Embryophyta</taxon>
        <taxon>Tracheophyta</taxon>
        <taxon>Spermatophyta</taxon>
        <taxon>Magnoliopsida</taxon>
        <taxon>eudicotyledons</taxon>
        <taxon>Gunneridae</taxon>
        <taxon>Pentapetalae</taxon>
        <taxon>asterids</taxon>
        <taxon>campanulids</taxon>
        <taxon>Asterales</taxon>
        <taxon>Asteraceae</taxon>
        <taxon>Asteroideae</taxon>
        <taxon>Heliantheae alliance</taxon>
        <taxon>Millerieae</taxon>
        <taxon>Smallanthus</taxon>
    </lineage>
</organism>
<comment type="caution">
    <text evidence="1">The sequence shown here is derived from an EMBL/GenBank/DDBJ whole genome shotgun (WGS) entry which is preliminary data.</text>
</comment>
<keyword evidence="2" id="KW-1185">Reference proteome</keyword>
<dbReference type="EMBL" id="CM042028">
    <property type="protein sequence ID" value="KAI3799126.1"/>
    <property type="molecule type" value="Genomic_DNA"/>
</dbReference>
<name>A0ACB9HV03_9ASTR</name>
<reference evidence="1 2" key="2">
    <citation type="journal article" date="2022" name="Mol. Ecol. Resour.">
        <title>The genomes of chicory, endive, great burdock and yacon provide insights into Asteraceae paleo-polyploidization history and plant inulin production.</title>
        <authorList>
            <person name="Fan W."/>
            <person name="Wang S."/>
            <person name="Wang H."/>
            <person name="Wang A."/>
            <person name="Jiang F."/>
            <person name="Liu H."/>
            <person name="Zhao H."/>
            <person name="Xu D."/>
            <person name="Zhang Y."/>
        </authorList>
    </citation>
    <scope>NUCLEOTIDE SEQUENCE [LARGE SCALE GENOMIC DNA]</scope>
    <source>
        <strain evidence="2">cv. Yunnan</strain>
        <tissue evidence="1">Leaves</tissue>
    </source>
</reference>
<protein>
    <submittedName>
        <fullName evidence="1">Uncharacterized protein</fullName>
    </submittedName>
</protein>
<gene>
    <name evidence="1" type="ORF">L1987_34416</name>
</gene>
<evidence type="ECO:0000313" key="2">
    <source>
        <dbReference type="Proteomes" id="UP001056120"/>
    </source>
</evidence>
<reference evidence="2" key="1">
    <citation type="journal article" date="2022" name="Mol. Ecol. Resour.">
        <title>The genomes of chicory, endive, great burdock and yacon provide insights into Asteraceae palaeo-polyploidization history and plant inulin production.</title>
        <authorList>
            <person name="Fan W."/>
            <person name="Wang S."/>
            <person name="Wang H."/>
            <person name="Wang A."/>
            <person name="Jiang F."/>
            <person name="Liu H."/>
            <person name="Zhao H."/>
            <person name="Xu D."/>
            <person name="Zhang Y."/>
        </authorList>
    </citation>
    <scope>NUCLEOTIDE SEQUENCE [LARGE SCALE GENOMIC DNA]</scope>
    <source>
        <strain evidence="2">cv. Yunnan</strain>
    </source>
</reference>